<evidence type="ECO:0000256" key="1">
    <source>
        <dbReference type="ARBA" id="ARBA00004370"/>
    </source>
</evidence>
<feature type="domain" description="G-protein coupled receptors family 1 profile" evidence="6">
    <location>
        <begin position="1"/>
        <end position="87"/>
    </location>
</feature>
<organism evidence="7 8">
    <name type="scientific">Scylla paramamosain</name>
    <name type="common">Mud crab</name>
    <dbReference type="NCBI Taxonomy" id="85552"/>
    <lineage>
        <taxon>Eukaryota</taxon>
        <taxon>Metazoa</taxon>
        <taxon>Ecdysozoa</taxon>
        <taxon>Arthropoda</taxon>
        <taxon>Crustacea</taxon>
        <taxon>Multicrustacea</taxon>
        <taxon>Malacostraca</taxon>
        <taxon>Eumalacostraca</taxon>
        <taxon>Eucarida</taxon>
        <taxon>Decapoda</taxon>
        <taxon>Pleocyemata</taxon>
        <taxon>Brachyura</taxon>
        <taxon>Eubrachyura</taxon>
        <taxon>Portunoidea</taxon>
        <taxon>Portunidae</taxon>
        <taxon>Portuninae</taxon>
        <taxon>Scylla</taxon>
    </lineage>
</organism>
<dbReference type="InterPro" id="IPR053219">
    <property type="entry name" value="GPCR_Dmsr-1"/>
</dbReference>
<feature type="transmembrane region" description="Helical" evidence="5">
    <location>
        <begin position="74"/>
        <end position="90"/>
    </location>
</feature>
<protein>
    <recommendedName>
        <fullName evidence="6">G-protein coupled receptors family 1 profile domain-containing protein</fullName>
    </recommendedName>
</protein>
<dbReference type="Pfam" id="PF10324">
    <property type="entry name" value="7TM_GPCR_Srw"/>
    <property type="match status" value="1"/>
</dbReference>
<evidence type="ECO:0000256" key="5">
    <source>
        <dbReference type="SAM" id="Phobius"/>
    </source>
</evidence>
<dbReference type="PANTHER" id="PTHR46273:SF4">
    <property type="entry name" value="AT19640P"/>
    <property type="match status" value="1"/>
</dbReference>
<comment type="subcellular location">
    <subcellularLocation>
        <location evidence="1">Membrane</location>
    </subcellularLocation>
</comment>
<proteinExistence type="predicted"/>
<reference evidence="7 8" key="1">
    <citation type="submission" date="2023-03" db="EMBL/GenBank/DDBJ databases">
        <title>High-quality genome of Scylla paramamosain provides insights in environmental adaptation.</title>
        <authorList>
            <person name="Zhang L."/>
        </authorList>
    </citation>
    <scope>NUCLEOTIDE SEQUENCE [LARGE SCALE GENOMIC DNA]</scope>
    <source>
        <strain evidence="7">LZ_2023a</strain>
        <tissue evidence="7">Muscle</tissue>
    </source>
</reference>
<dbReference type="GO" id="GO:0005886">
    <property type="term" value="C:plasma membrane"/>
    <property type="evidence" value="ECO:0007669"/>
    <property type="project" value="TreeGrafter"/>
</dbReference>
<dbReference type="SUPFAM" id="SSF81321">
    <property type="entry name" value="Family A G protein-coupled receptor-like"/>
    <property type="match status" value="1"/>
</dbReference>
<sequence>MENLIKMGTPSMEADRKLPRMEKLTEKTTRMLLTVLLLFLATEMPQGVLALLSGIYGRSFFMHCYLHWGEVMDLLALINSAVNFLLYYIMSHQFRVTFRCLLYPPPPINLSPRIQGETDRGGVPVRTRVNGTRSAPSGGFHSAPEGFTCSPLADLPICLGTAAPLHHNTTTILTPLIPISFLVWRRVDVKGPGAALLTGLPSPDFVLSPQGHPGEARGHYGVTSYRCCGGHPSSHPTPQVTPAVPQVPAAAARIVA</sequence>
<dbReference type="EMBL" id="JARAKH010000039">
    <property type="protein sequence ID" value="KAK8381715.1"/>
    <property type="molecule type" value="Genomic_DNA"/>
</dbReference>
<keyword evidence="3 5" id="KW-1133">Transmembrane helix</keyword>
<keyword evidence="8" id="KW-1185">Reference proteome</keyword>
<accession>A0AAW0T2F8</accession>
<dbReference type="InterPro" id="IPR019427">
    <property type="entry name" value="7TM_GPCR_serpentine_rcpt_Srw"/>
</dbReference>
<evidence type="ECO:0000256" key="3">
    <source>
        <dbReference type="ARBA" id="ARBA00022989"/>
    </source>
</evidence>
<evidence type="ECO:0000313" key="8">
    <source>
        <dbReference type="Proteomes" id="UP001487740"/>
    </source>
</evidence>
<dbReference type="GO" id="GO:0008528">
    <property type="term" value="F:G protein-coupled peptide receptor activity"/>
    <property type="evidence" value="ECO:0007669"/>
    <property type="project" value="InterPro"/>
</dbReference>
<evidence type="ECO:0000259" key="6">
    <source>
        <dbReference type="PROSITE" id="PS50262"/>
    </source>
</evidence>
<dbReference type="PANTHER" id="PTHR46273">
    <property type="entry name" value="MYOSUPPRESSIN RECEPTOR 1, ISOFORM B-RELATED"/>
    <property type="match status" value="1"/>
</dbReference>
<dbReference type="Proteomes" id="UP001487740">
    <property type="component" value="Unassembled WGS sequence"/>
</dbReference>
<evidence type="ECO:0000313" key="7">
    <source>
        <dbReference type="EMBL" id="KAK8381715.1"/>
    </source>
</evidence>
<keyword evidence="4 5" id="KW-0472">Membrane</keyword>
<evidence type="ECO:0000256" key="4">
    <source>
        <dbReference type="ARBA" id="ARBA00023136"/>
    </source>
</evidence>
<dbReference type="PROSITE" id="PS50262">
    <property type="entry name" value="G_PROTEIN_RECEP_F1_2"/>
    <property type="match status" value="1"/>
</dbReference>
<dbReference type="AlphaFoldDB" id="A0AAW0T2F8"/>
<keyword evidence="2 5" id="KW-0812">Transmembrane</keyword>
<dbReference type="Gene3D" id="1.20.1070.10">
    <property type="entry name" value="Rhodopsin 7-helix transmembrane proteins"/>
    <property type="match status" value="1"/>
</dbReference>
<name>A0AAW0T2F8_SCYPA</name>
<evidence type="ECO:0000256" key="2">
    <source>
        <dbReference type="ARBA" id="ARBA00022692"/>
    </source>
</evidence>
<comment type="caution">
    <text evidence="7">The sequence shown here is derived from an EMBL/GenBank/DDBJ whole genome shotgun (WGS) entry which is preliminary data.</text>
</comment>
<gene>
    <name evidence="7" type="ORF">O3P69_015040</name>
</gene>
<dbReference type="InterPro" id="IPR017452">
    <property type="entry name" value="GPCR_Rhodpsn_7TM"/>
</dbReference>